<organism evidence="3 4">
    <name type="scientific">Candidatus Paralactobacillus gallistercoris</name>
    <dbReference type="NCBI Taxonomy" id="2838724"/>
    <lineage>
        <taxon>Bacteria</taxon>
        <taxon>Bacillati</taxon>
        <taxon>Bacillota</taxon>
        <taxon>Bacilli</taxon>
        <taxon>Lactobacillales</taxon>
        <taxon>Lactobacillaceae</taxon>
        <taxon>Lactobacillus</taxon>
    </lineage>
</organism>
<sequence length="576" mass="62253">MYKKHYKMYKDGKHWVVAAVIAAVGAEITVAFHEVHAATINNKPAVAAKTATTTVTNVTNQSSQVASQQKSLTNSQVKTVTVSAQSQVSQAKQSSQQLVASQVTSVSAVTSQASSVNSTAVTSQSFVTSATNKHNDSATVSQAPKMVQTSYNTATSMHITASVASQQVATSVSPTISATTSDNASQAASATSVTSQSIASQQSATSNVHSSQTATALDLVSQQASTHNMQSNVNNNNQQTNIASQANNPVAKAQSVSLAASTAVLTLGDSNAPRMDAIDLSSWNNNGQTITVDQFRYIKSCGVKTIIVKLTEGNYYTWSGALADIRNAQAAGLNVSVYHFAHYNSYNSAINEANYFANAIDSLGLSKNIVVVDDLEANDTNVNNEAYYTQVFFNQLANRGYHNHVLYTFVSYGQRANVVNAVGADHVWMAQYPYTPSKDSLWNTQYGAWQFSCTTTIQGLAGYFDVSIDYKNIFGDNTPQQVEQNGKWYLEQNGKKLTGFQQVPGQNKTCYYDPNNGGAMVYGQQYINGHWYLFDQNTGAMQTGWQTVYDGSLHRNKDVWYNAQGQMAHGLTEVSN</sequence>
<evidence type="ECO:0000256" key="2">
    <source>
        <dbReference type="ARBA" id="ARBA00022729"/>
    </source>
</evidence>
<dbReference type="SUPFAM" id="SSF51445">
    <property type="entry name" value="(Trans)glycosidases"/>
    <property type="match status" value="1"/>
</dbReference>
<protein>
    <submittedName>
        <fullName evidence="3">KxYKxGKxW signal peptide domain-containing protein</fullName>
    </submittedName>
</protein>
<comment type="similarity">
    <text evidence="1">Belongs to the glycosyl hydrolase 25 family.</text>
</comment>
<accession>A0A948TIW5</accession>
<evidence type="ECO:0000256" key="1">
    <source>
        <dbReference type="ARBA" id="ARBA00010646"/>
    </source>
</evidence>
<dbReference type="Pfam" id="PF19258">
    <property type="entry name" value="KxYKxGKxW_sig"/>
    <property type="match status" value="1"/>
</dbReference>
<dbReference type="Pfam" id="PF01183">
    <property type="entry name" value="Glyco_hydro_25"/>
    <property type="match status" value="1"/>
</dbReference>
<dbReference type="PROSITE" id="PS51904">
    <property type="entry name" value="GLYCOSYL_HYDROL_F25_2"/>
    <property type="match status" value="1"/>
</dbReference>
<proteinExistence type="inferred from homology"/>
<dbReference type="Gene3D" id="3.20.20.80">
    <property type="entry name" value="Glycosidases"/>
    <property type="match status" value="1"/>
</dbReference>
<dbReference type="InterPro" id="IPR002053">
    <property type="entry name" value="Glyco_hydro_25"/>
</dbReference>
<dbReference type="SUPFAM" id="SSF69360">
    <property type="entry name" value="Cell wall binding repeat"/>
    <property type="match status" value="1"/>
</dbReference>
<dbReference type="InterPro" id="IPR022263">
    <property type="entry name" value="KxYKxGKxW"/>
</dbReference>
<dbReference type="InterPro" id="IPR017853">
    <property type="entry name" value="GH"/>
</dbReference>
<comment type="caution">
    <text evidence="3">The sequence shown here is derived from an EMBL/GenBank/DDBJ whole genome shotgun (WGS) entry which is preliminary data.</text>
</comment>
<feature type="non-terminal residue" evidence="3">
    <location>
        <position position="576"/>
    </location>
</feature>
<dbReference type="NCBIfam" id="TIGR03715">
    <property type="entry name" value="KxYKxGKxW"/>
    <property type="match status" value="1"/>
</dbReference>
<gene>
    <name evidence="3" type="ORF">H9901_02640</name>
</gene>
<evidence type="ECO:0000313" key="4">
    <source>
        <dbReference type="Proteomes" id="UP000777303"/>
    </source>
</evidence>
<dbReference type="AlphaFoldDB" id="A0A948TIW5"/>
<dbReference type="Gene3D" id="2.10.270.10">
    <property type="entry name" value="Cholin Binding"/>
    <property type="match status" value="1"/>
</dbReference>
<evidence type="ECO:0000313" key="3">
    <source>
        <dbReference type="EMBL" id="MBU3851575.1"/>
    </source>
</evidence>
<dbReference type="GO" id="GO:0009253">
    <property type="term" value="P:peptidoglycan catabolic process"/>
    <property type="evidence" value="ECO:0007669"/>
    <property type="project" value="InterPro"/>
</dbReference>
<dbReference type="Proteomes" id="UP000777303">
    <property type="component" value="Unassembled WGS sequence"/>
</dbReference>
<dbReference type="GO" id="GO:0003796">
    <property type="term" value="F:lysozyme activity"/>
    <property type="evidence" value="ECO:0007669"/>
    <property type="project" value="InterPro"/>
</dbReference>
<dbReference type="GO" id="GO:0016998">
    <property type="term" value="P:cell wall macromolecule catabolic process"/>
    <property type="evidence" value="ECO:0007669"/>
    <property type="project" value="InterPro"/>
</dbReference>
<reference evidence="3" key="2">
    <citation type="submission" date="2021-04" db="EMBL/GenBank/DDBJ databases">
        <authorList>
            <person name="Gilroy R."/>
        </authorList>
    </citation>
    <scope>NUCLEOTIDE SEQUENCE</scope>
    <source>
        <strain evidence="3">F6-6636</strain>
    </source>
</reference>
<reference evidence="3" key="1">
    <citation type="journal article" date="2021" name="PeerJ">
        <title>Extensive microbial diversity within the chicken gut microbiome revealed by metagenomics and culture.</title>
        <authorList>
            <person name="Gilroy R."/>
            <person name="Ravi A."/>
            <person name="Getino M."/>
            <person name="Pursley I."/>
            <person name="Horton D.L."/>
            <person name="Alikhan N.F."/>
            <person name="Baker D."/>
            <person name="Gharbi K."/>
            <person name="Hall N."/>
            <person name="Watson M."/>
            <person name="Adriaenssens E.M."/>
            <person name="Foster-Nyarko E."/>
            <person name="Jarju S."/>
            <person name="Secka A."/>
            <person name="Antonio M."/>
            <person name="Oren A."/>
            <person name="Chaudhuri R.R."/>
            <person name="La Ragione R."/>
            <person name="Hildebrand F."/>
            <person name="Pallen M.J."/>
        </authorList>
    </citation>
    <scope>NUCLEOTIDE SEQUENCE</scope>
    <source>
        <strain evidence="3">F6-6636</strain>
    </source>
</reference>
<dbReference type="EMBL" id="JAHLFS010000033">
    <property type="protein sequence ID" value="MBU3851575.1"/>
    <property type="molecule type" value="Genomic_DNA"/>
</dbReference>
<name>A0A948TIW5_9LACO</name>
<keyword evidence="2" id="KW-0732">Signal</keyword>